<sequence>MATNQQWPFVTVSDFERRALEVSGLAASDLIIFAPLVAPEQLDAWNMYSAAHRNWTITDFDVADSTGIYAFEESGLDISAGQHFAPAWQYGPGVVDTSLINANLFSHPVFQPALENVLNFETKEFSQIEDLSAVLGFTTNTIDDKVEPRSLIVQQVHKNFEENSPIVGFLIAVESWTKIFADTLPEGVDGYLVHVKGSCGSENSYWIDGPRATFAGRGNMNNGDHNDLAVSRDITAFTTRASSSSECKYTMTVYPSETVEDEYYTNKPYVYAAVVLAMFLVTCSVFFSYDRFVQVRQTKLVATANRTKKIVQSLFPENVGKKLIQQAEQEEGAKTEKRHNAAFPPKNKAGGLKGYLDGDADRPMDSAEPIADFFSDTTILFCDIVGFTAWSSTREPKQVFALLESVFSEFDSIAKKRKVFKVETVGDCYVAVVGLPEPRVDHAVVMARFARDCLFRFRVVSKNLEVELGPSTADLGVRIGIHSGPVTAGVLRGEKARFQLFGDTMNTASRIETTGKANRVHISQETGELLQKHGKGHWLQARHEKVEAKGKGTLTTYWLDLKSAVDGGSKESSSNGGGDDAVDAIDHDQDQKVVLDEKASRLVKWNVDILSRYLRKIVARRMASSSPGDYPQKLTTEELMDRRQEGTILDHTQDIISMPHFSEQVEKRRVDPESIKLDDNIMEQLNKYVQTMAAMYRENPFHNFEHATHVTMSVVKLINRIVAPDLGDKHTAKSVHDHTYGITSDPLTSFSVILAALLHDVDHQGVTNAQLVKEKAVVAAVYQNKSVAEQNSFSLGWSLLMEDEYTDLRRTIYSTTAEFRRFKQLLVNSILATDIMDKDLGSRRKERWVQAFSEQASDKTDSAVTNENRKATIVIEHLIQASDVAHTMQHWQIYRKWNAKLFKEMYKAFRAGRMAVDPSTFWYQGEIGFLDNYVIPLARKLKDCGVFGVSSDEYLNYAKQNRKLWTDKGEHLVEELISQAAAEMEEARVALS</sequence>
<dbReference type="InterPro" id="IPR029787">
    <property type="entry name" value="Nucleotide_cyclase"/>
</dbReference>
<dbReference type="PANTHER" id="PTHR11920">
    <property type="entry name" value="GUANYLYL CYCLASE"/>
    <property type="match status" value="1"/>
</dbReference>
<evidence type="ECO:0000259" key="7">
    <source>
        <dbReference type="PROSITE" id="PS50125"/>
    </source>
</evidence>
<dbReference type="Pfam" id="PF00211">
    <property type="entry name" value="Guanylate_cyc"/>
    <property type="match status" value="1"/>
</dbReference>
<dbReference type="GO" id="GO:0035556">
    <property type="term" value="P:intracellular signal transduction"/>
    <property type="evidence" value="ECO:0007669"/>
    <property type="project" value="InterPro"/>
</dbReference>
<dbReference type="InterPro" id="IPR002073">
    <property type="entry name" value="PDEase_catalytic_dom"/>
</dbReference>
<keyword evidence="2" id="KW-0812">Transmembrane</keyword>
<evidence type="ECO:0000256" key="5">
    <source>
        <dbReference type="ARBA" id="ARBA00023136"/>
    </source>
</evidence>
<dbReference type="GO" id="GO:0000166">
    <property type="term" value="F:nucleotide binding"/>
    <property type="evidence" value="ECO:0007669"/>
    <property type="project" value="UniProtKB-KW"/>
</dbReference>
<dbReference type="SUPFAM" id="SSF109604">
    <property type="entry name" value="HD-domain/PDEase-like"/>
    <property type="match status" value="1"/>
</dbReference>
<evidence type="ECO:0000256" key="2">
    <source>
        <dbReference type="ARBA" id="ARBA00022692"/>
    </source>
</evidence>
<dbReference type="GO" id="GO:0004016">
    <property type="term" value="F:adenylate cyclase activity"/>
    <property type="evidence" value="ECO:0007669"/>
    <property type="project" value="TreeGrafter"/>
</dbReference>
<evidence type="ECO:0000256" key="6">
    <source>
        <dbReference type="ARBA" id="ARBA00023239"/>
    </source>
</evidence>
<dbReference type="Gene3D" id="3.30.70.1230">
    <property type="entry name" value="Nucleotide cyclase"/>
    <property type="match status" value="1"/>
</dbReference>
<dbReference type="PANTHER" id="PTHR11920:SF335">
    <property type="entry name" value="GUANYLATE CYCLASE"/>
    <property type="match status" value="1"/>
</dbReference>
<keyword evidence="5" id="KW-0472">Membrane</keyword>
<dbReference type="Gene3D" id="1.10.1300.10">
    <property type="entry name" value="3'5'-cyclic nucleotide phosphodiesterase, catalytic domain"/>
    <property type="match status" value="1"/>
</dbReference>
<evidence type="ECO:0008006" key="10">
    <source>
        <dbReference type="Google" id="ProtNLM"/>
    </source>
</evidence>
<feature type="domain" description="Guanylate cyclase" evidence="7">
    <location>
        <begin position="378"/>
        <end position="512"/>
    </location>
</feature>
<dbReference type="Pfam" id="PF00233">
    <property type="entry name" value="PDEase_I"/>
    <property type="match status" value="1"/>
</dbReference>
<keyword evidence="3" id="KW-0547">Nucleotide-binding</keyword>
<dbReference type="PROSITE" id="PS50125">
    <property type="entry name" value="GUANYLATE_CYCLASE_2"/>
    <property type="match status" value="1"/>
</dbReference>
<dbReference type="GO" id="GO:0007168">
    <property type="term" value="P:receptor guanylyl cyclase signaling pathway"/>
    <property type="evidence" value="ECO:0007669"/>
    <property type="project" value="TreeGrafter"/>
</dbReference>
<dbReference type="InterPro" id="IPR036971">
    <property type="entry name" value="PDEase_catalytic_dom_sf"/>
</dbReference>
<proteinExistence type="predicted"/>
<keyword evidence="6" id="KW-0456">Lyase</keyword>
<gene>
    <name evidence="9" type="ORF">ACOF00016_LOCUS5889</name>
</gene>
<dbReference type="EMBL" id="HBIM01006916">
    <property type="protein sequence ID" value="CAE0408114.1"/>
    <property type="molecule type" value="Transcribed_RNA"/>
</dbReference>
<dbReference type="InterPro" id="IPR050401">
    <property type="entry name" value="Cyclic_nucleotide_synthase"/>
</dbReference>
<keyword evidence="4" id="KW-1133">Transmembrane helix</keyword>
<dbReference type="SMART" id="SM00471">
    <property type="entry name" value="HDc"/>
    <property type="match status" value="1"/>
</dbReference>
<dbReference type="GO" id="GO:0005886">
    <property type="term" value="C:plasma membrane"/>
    <property type="evidence" value="ECO:0007669"/>
    <property type="project" value="TreeGrafter"/>
</dbReference>
<accession>A0A7S3P5D0</accession>
<feature type="domain" description="PDEase" evidence="8">
    <location>
        <begin position="606"/>
        <end position="835"/>
    </location>
</feature>
<dbReference type="InterPro" id="IPR003607">
    <property type="entry name" value="HD/PDEase_dom"/>
</dbReference>
<dbReference type="GO" id="GO:0004114">
    <property type="term" value="F:3',5'-cyclic-nucleotide phosphodiesterase activity"/>
    <property type="evidence" value="ECO:0007669"/>
    <property type="project" value="InterPro"/>
</dbReference>
<name>A0A7S3P5D0_9STRA</name>
<evidence type="ECO:0000256" key="4">
    <source>
        <dbReference type="ARBA" id="ARBA00022989"/>
    </source>
</evidence>
<dbReference type="AlphaFoldDB" id="A0A7S3P5D0"/>
<comment type="subcellular location">
    <subcellularLocation>
        <location evidence="1">Membrane</location>
    </subcellularLocation>
</comment>
<dbReference type="CDD" id="cd07302">
    <property type="entry name" value="CHD"/>
    <property type="match status" value="1"/>
</dbReference>
<dbReference type="SUPFAM" id="SSF55073">
    <property type="entry name" value="Nucleotide cyclase"/>
    <property type="match status" value="1"/>
</dbReference>
<evidence type="ECO:0000256" key="1">
    <source>
        <dbReference type="ARBA" id="ARBA00004370"/>
    </source>
</evidence>
<dbReference type="PROSITE" id="PS51845">
    <property type="entry name" value="PDEASE_I_2"/>
    <property type="match status" value="1"/>
</dbReference>
<evidence type="ECO:0000256" key="3">
    <source>
        <dbReference type="ARBA" id="ARBA00022741"/>
    </source>
</evidence>
<evidence type="ECO:0000313" key="9">
    <source>
        <dbReference type="EMBL" id="CAE0408114.1"/>
    </source>
</evidence>
<dbReference type="GO" id="GO:0001653">
    <property type="term" value="F:peptide receptor activity"/>
    <property type="evidence" value="ECO:0007669"/>
    <property type="project" value="TreeGrafter"/>
</dbReference>
<organism evidence="9">
    <name type="scientific">Amphora coffeiformis</name>
    <dbReference type="NCBI Taxonomy" id="265554"/>
    <lineage>
        <taxon>Eukaryota</taxon>
        <taxon>Sar</taxon>
        <taxon>Stramenopiles</taxon>
        <taxon>Ochrophyta</taxon>
        <taxon>Bacillariophyta</taxon>
        <taxon>Bacillariophyceae</taxon>
        <taxon>Bacillariophycidae</taxon>
        <taxon>Thalassiophysales</taxon>
        <taxon>Catenulaceae</taxon>
        <taxon>Amphora</taxon>
    </lineage>
</organism>
<dbReference type="SMART" id="SM00044">
    <property type="entry name" value="CYCc"/>
    <property type="match status" value="1"/>
</dbReference>
<evidence type="ECO:0000259" key="8">
    <source>
        <dbReference type="PROSITE" id="PS51845"/>
    </source>
</evidence>
<protein>
    <recommendedName>
        <fullName evidence="10">Phosphodiesterase</fullName>
    </recommendedName>
</protein>
<reference evidence="9" key="1">
    <citation type="submission" date="2021-01" db="EMBL/GenBank/DDBJ databases">
        <authorList>
            <person name="Corre E."/>
            <person name="Pelletier E."/>
            <person name="Niang G."/>
            <person name="Scheremetjew M."/>
            <person name="Finn R."/>
            <person name="Kale V."/>
            <person name="Holt S."/>
            <person name="Cochrane G."/>
            <person name="Meng A."/>
            <person name="Brown T."/>
            <person name="Cohen L."/>
        </authorList>
    </citation>
    <scope>NUCLEOTIDE SEQUENCE</scope>
    <source>
        <strain evidence="9">CCMP127</strain>
    </source>
</reference>
<dbReference type="InterPro" id="IPR001054">
    <property type="entry name" value="A/G_cyclase"/>
</dbReference>
<dbReference type="GO" id="GO:0004383">
    <property type="term" value="F:guanylate cyclase activity"/>
    <property type="evidence" value="ECO:0007669"/>
    <property type="project" value="TreeGrafter"/>
</dbReference>